<evidence type="ECO:0000313" key="2">
    <source>
        <dbReference type="Proteomes" id="UP000019027"/>
    </source>
</evidence>
<dbReference type="EMBL" id="CP006965">
    <property type="protein sequence ID" value="AHF80808.1"/>
    <property type="molecule type" value="Genomic_DNA"/>
</dbReference>
<dbReference type="KEGG" id="ths:TES1_1430"/>
<protein>
    <submittedName>
        <fullName evidence="1">Uncharacterized protein</fullName>
    </submittedName>
</protein>
<sequence length="127" mass="14504">MGKLSTLVVILILLGAGAWYLNYHLKLSEYDKELMFNKEKTVQGVTYYTSPVIPAGIYRIKIEPSGSVDNVRIISEAGKVLHESLIVVKSDFIYTSDVPFKVEVEFHPEEGYNKYSISLRIYRLVKK</sequence>
<dbReference type="AlphaFoldDB" id="W0I8Q0"/>
<proteinExistence type="predicted"/>
<accession>W0I8Q0</accession>
<reference evidence="1 2" key="1">
    <citation type="journal article" date="2014" name="Int. J. Syst. Evol. Microbiol.">
        <title>Thermococcus paralvinellae sp. nov. and Thermococcus cleftensis sp. nov. of hyperthermophilic heterotrophs from deep-sea hydrothermal vents.</title>
        <authorList>
            <person name="Hensley S.A."/>
            <person name="Jung J.H."/>
            <person name="Park C.S."/>
            <person name="Holden J.F."/>
        </authorList>
    </citation>
    <scope>NUCLEOTIDE SEQUENCE [LARGE SCALE GENOMIC DNA]</scope>
    <source>
        <strain evidence="1 2">ES1</strain>
    </source>
</reference>
<dbReference type="GeneID" id="24906176"/>
<dbReference type="STRING" id="582419.TES1_1430"/>
<dbReference type="HOGENOM" id="CLU_159747_0_0_2"/>
<name>W0I8Q0_9EURY</name>
<evidence type="ECO:0000313" key="1">
    <source>
        <dbReference type="EMBL" id="AHF80808.1"/>
    </source>
</evidence>
<keyword evidence="2" id="KW-1185">Reference proteome</keyword>
<gene>
    <name evidence="1" type="ORF">TES1_1430</name>
</gene>
<dbReference type="RefSeq" id="WP_042681575.1">
    <property type="nucleotide sequence ID" value="NZ_CP006965.1"/>
</dbReference>
<organism evidence="1 2">
    <name type="scientific">Thermococcus paralvinellae</name>
    <dbReference type="NCBI Taxonomy" id="582419"/>
    <lineage>
        <taxon>Archaea</taxon>
        <taxon>Methanobacteriati</taxon>
        <taxon>Methanobacteriota</taxon>
        <taxon>Thermococci</taxon>
        <taxon>Thermococcales</taxon>
        <taxon>Thermococcaceae</taxon>
        <taxon>Thermococcus</taxon>
    </lineage>
</organism>
<dbReference type="Proteomes" id="UP000019027">
    <property type="component" value="Chromosome"/>
</dbReference>